<feature type="domain" description="Peptidase C1A papain C-terminal" evidence="4">
    <location>
        <begin position="144"/>
        <end position="405"/>
    </location>
</feature>
<dbReference type="Gene3D" id="3.90.70.10">
    <property type="entry name" value="Cysteine proteinases"/>
    <property type="match status" value="1"/>
</dbReference>
<dbReference type="SUPFAM" id="SSF54001">
    <property type="entry name" value="Cysteine proteinases"/>
    <property type="match status" value="1"/>
</dbReference>
<dbReference type="PANTHER" id="PTHR12411">
    <property type="entry name" value="CYSTEINE PROTEASE FAMILY C1-RELATED"/>
    <property type="match status" value="1"/>
</dbReference>
<accession>A0ABN9W3H2</accession>
<sequence length="433" mass="46189">MATRSAAGFCLLRGLSSTAFALGLRQQSVTKTVLYECGGRPTPFSEFVQQFGRTYEAGSDEYAMREAAYWSRAEAGMQHNCDDEKLWKAGVNHLSDWTDTELRVLLGHRGGARRSRSAGVVDRAVLASVWDHVAGQGVTAPSMFPREFEWSNLTSIQETWDQGKPAACGTCWAVAATSVMRAHAELKGLPRQFSASQVIACTPNPNACGGTGGCQGATAELAYEYVLRAGVAAGDAAFFAMGGAQTRCPGQAQVATEKATDGIVEADGREVHMLPGAGVGQGGLRGREVGMAGWTKLPENKEEPIVRALVEQGPLYVAVAAGSGWFSYAEGVLTPGGCDARNVVNHAVVLYGFGVKPHTRIGDVKYWQIKNSWGRGWGEGGSIRLQRQDDEESFCGWDNSPQEGSGCRDGPSKVWVCGTCGILYDAVVPSFVS</sequence>
<dbReference type="InterPro" id="IPR013201">
    <property type="entry name" value="Prot_inhib_I29"/>
</dbReference>
<dbReference type="InterPro" id="IPR038765">
    <property type="entry name" value="Papain-like_cys_pep_sf"/>
</dbReference>
<comment type="caution">
    <text evidence="5">The sequence shown here is derived from an EMBL/GenBank/DDBJ whole genome shotgun (WGS) entry which is preliminary data.</text>
</comment>
<gene>
    <name evidence="5" type="ORF">PCOR1329_LOCUS63703</name>
</gene>
<proteinExistence type="inferred from homology"/>
<keyword evidence="2" id="KW-0865">Zymogen</keyword>
<feature type="signal peptide" evidence="3">
    <location>
        <begin position="1"/>
        <end position="21"/>
    </location>
</feature>
<dbReference type="SMART" id="SM00645">
    <property type="entry name" value="Pept_C1"/>
    <property type="match status" value="1"/>
</dbReference>
<evidence type="ECO:0000256" key="3">
    <source>
        <dbReference type="SAM" id="SignalP"/>
    </source>
</evidence>
<dbReference type="Pfam" id="PF08246">
    <property type="entry name" value="Inhibitor_I29"/>
    <property type="match status" value="1"/>
</dbReference>
<dbReference type="Proteomes" id="UP001189429">
    <property type="component" value="Unassembled WGS sequence"/>
</dbReference>
<dbReference type="InterPro" id="IPR000668">
    <property type="entry name" value="Peptidase_C1A_C"/>
</dbReference>
<evidence type="ECO:0000313" key="5">
    <source>
        <dbReference type="EMBL" id="CAK0880612.1"/>
    </source>
</evidence>
<feature type="chain" id="PRO_5046066187" description="Peptidase C1A papain C-terminal domain-containing protein" evidence="3">
    <location>
        <begin position="22"/>
        <end position="433"/>
    </location>
</feature>
<keyword evidence="6" id="KW-1185">Reference proteome</keyword>
<evidence type="ECO:0000256" key="2">
    <source>
        <dbReference type="ARBA" id="ARBA00023145"/>
    </source>
</evidence>
<keyword evidence="3" id="KW-0732">Signal</keyword>
<reference evidence="5" key="1">
    <citation type="submission" date="2023-10" db="EMBL/GenBank/DDBJ databases">
        <authorList>
            <person name="Chen Y."/>
            <person name="Shah S."/>
            <person name="Dougan E. K."/>
            <person name="Thang M."/>
            <person name="Chan C."/>
        </authorList>
    </citation>
    <scope>NUCLEOTIDE SEQUENCE [LARGE SCALE GENOMIC DNA]</scope>
</reference>
<dbReference type="EMBL" id="CAUYUJ010018093">
    <property type="protein sequence ID" value="CAK0880612.1"/>
    <property type="molecule type" value="Genomic_DNA"/>
</dbReference>
<dbReference type="Pfam" id="PF00112">
    <property type="entry name" value="Peptidase_C1"/>
    <property type="match status" value="1"/>
</dbReference>
<comment type="similarity">
    <text evidence="1">Belongs to the peptidase C1 family.</text>
</comment>
<evidence type="ECO:0000259" key="4">
    <source>
        <dbReference type="SMART" id="SM00645"/>
    </source>
</evidence>
<name>A0ABN9W3H2_9DINO</name>
<evidence type="ECO:0000313" key="6">
    <source>
        <dbReference type="Proteomes" id="UP001189429"/>
    </source>
</evidence>
<organism evidence="5 6">
    <name type="scientific">Prorocentrum cordatum</name>
    <dbReference type="NCBI Taxonomy" id="2364126"/>
    <lineage>
        <taxon>Eukaryota</taxon>
        <taxon>Sar</taxon>
        <taxon>Alveolata</taxon>
        <taxon>Dinophyceae</taxon>
        <taxon>Prorocentrales</taxon>
        <taxon>Prorocentraceae</taxon>
        <taxon>Prorocentrum</taxon>
    </lineage>
</organism>
<dbReference type="InterPro" id="IPR013128">
    <property type="entry name" value="Peptidase_C1A"/>
</dbReference>
<evidence type="ECO:0000256" key="1">
    <source>
        <dbReference type="ARBA" id="ARBA00008455"/>
    </source>
</evidence>
<protein>
    <recommendedName>
        <fullName evidence="4">Peptidase C1A papain C-terminal domain-containing protein</fullName>
    </recommendedName>
</protein>